<accession>A0AAD0KGC2</accession>
<dbReference type="RefSeq" id="WP_111503287.1">
    <property type="nucleotide sequence ID" value="NZ_CP021965.1"/>
</dbReference>
<keyword evidence="2" id="KW-1133">Transmembrane helix</keyword>
<dbReference type="GO" id="GO:0008236">
    <property type="term" value="F:serine-type peptidase activity"/>
    <property type="evidence" value="ECO:0007669"/>
    <property type="project" value="InterPro"/>
</dbReference>
<protein>
    <recommendedName>
        <fullName evidence="8">Alpha/beta hydrolase fold domain-containing protein</fullName>
    </recommendedName>
</protein>
<evidence type="ECO:0000256" key="2">
    <source>
        <dbReference type="SAM" id="Phobius"/>
    </source>
</evidence>
<dbReference type="SUPFAM" id="SSF49344">
    <property type="entry name" value="CBD9-like"/>
    <property type="match status" value="1"/>
</dbReference>
<evidence type="ECO:0000259" key="3">
    <source>
        <dbReference type="Pfam" id="PF00326"/>
    </source>
</evidence>
<dbReference type="InterPro" id="IPR029058">
    <property type="entry name" value="AB_hydrolase_fold"/>
</dbReference>
<dbReference type="InterPro" id="IPR050300">
    <property type="entry name" value="GDXG_lipolytic_enzyme"/>
</dbReference>
<evidence type="ECO:0000259" key="4">
    <source>
        <dbReference type="Pfam" id="PF06452"/>
    </source>
</evidence>
<dbReference type="Pfam" id="PF00326">
    <property type="entry name" value="Peptidase_S9"/>
    <property type="match status" value="1"/>
</dbReference>
<evidence type="ECO:0008006" key="8">
    <source>
        <dbReference type="Google" id="ProtNLM"/>
    </source>
</evidence>
<dbReference type="GO" id="GO:0006508">
    <property type="term" value="P:proteolysis"/>
    <property type="evidence" value="ECO:0007669"/>
    <property type="project" value="InterPro"/>
</dbReference>
<dbReference type="AlphaFoldDB" id="A0AAD0KGC2"/>
<dbReference type="GO" id="GO:0016052">
    <property type="term" value="P:carbohydrate catabolic process"/>
    <property type="evidence" value="ECO:0007669"/>
    <property type="project" value="InterPro"/>
</dbReference>
<dbReference type="Gene3D" id="3.40.50.1820">
    <property type="entry name" value="alpha/beta hydrolase"/>
    <property type="match status" value="1"/>
</dbReference>
<keyword evidence="2" id="KW-0472">Membrane</keyword>
<evidence type="ECO:0000313" key="7">
    <source>
        <dbReference type="Proteomes" id="UP000249163"/>
    </source>
</evidence>
<dbReference type="InterPro" id="IPR049492">
    <property type="entry name" value="BD-FAE-like_dom"/>
</dbReference>
<sequence length="693" mass="76734">MKRRPIYVVLILFIVLGSWLLLNHRENKSASEKQVQEVLPTSSFDTYTTMANVTVNNREIPVQYLDPTYKVTVKQDILYANKKNETDAEEPLKLDLYQPIGDDTKQRPVFIFIHGGGYTGGDKSDAADFSEGLAKRGYAVLAIDYRLKKDPFFNFTRTLNDANEDINDVIKWINEHAETYGLNKERIVIGGDSAGGHLAMNFVNLSLAKDPSLVKSVFSIIDIYGGELTRSADSKLPPVLIIHGTIDKMVPYQQSVDLAAQLKEKGIYHKLLRMEGVGHDYKNEKYIDEIMETTAHFLWNVMNSSDLASLPENSGITVASGSAFDIKLPEAYRSASKEPLNIDLPEGWLLSGEDEGSLRIQVPESLVRGNDSLFVSRGADPTVASSFTMNINVIDPLAVYYETFYEESNKEIKTYMDVTNQSTSNFSGSVEADYETGRSTRGTYTSTVENLEPGKSVRLEIPELARGQRSIKVFNDIGTLLQSTVDSFNVLLLPKLSPPVQIDGNLSDWGNQAPFDVKDVKIMGWQGEQDLSAKGSLAWDADNLYLGVEVIDDHHAQLASGDAIWSGDSIQIGIGIANADGTVPSEYHELGVARGDTGGLLKWCWLASKGFNLGDAIELQYAVERKDSKTSYELAIPWRELKSNDVQVKPGMKLKFSLLVNDNDGEGRKGWVEYNSGIGSAKDVDAFGDLFLH</sequence>
<dbReference type="CDD" id="cd09621">
    <property type="entry name" value="CBM9_like_5"/>
    <property type="match status" value="1"/>
</dbReference>
<dbReference type="GO" id="GO:0004553">
    <property type="term" value="F:hydrolase activity, hydrolyzing O-glycosyl compounds"/>
    <property type="evidence" value="ECO:0007669"/>
    <property type="project" value="InterPro"/>
</dbReference>
<gene>
    <name evidence="6" type="ORF">CD191_09470</name>
</gene>
<dbReference type="Proteomes" id="UP000249163">
    <property type="component" value="Chromosome"/>
</dbReference>
<evidence type="ECO:0000256" key="1">
    <source>
        <dbReference type="ARBA" id="ARBA00022801"/>
    </source>
</evidence>
<dbReference type="InterPro" id="IPR010502">
    <property type="entry name" value="Carb-bd_dom_fam9"/>
</dbReference>
<feature type="domain" description="BD-FAE-like" evidence="5">
    <location>
        <begin position="94"/>
        <end position="200"/>
    </location>
</feature>
<reference evidence="6 7" key="1">
    <citation type="submission" date="2017-06" db="EMBL/GenBank/DDBJ databases">
        <title>Complete genome sequence of Paenibacillus odorifer CBA7130.</title>
        <authorList>
            <person name="Nam Y.-D."/>
            <person name="Kang J."/>
            <person name="Chung W.-H."/>
        </authorList>
    </citation>
    <scope>NUCLEOTIDE SEQUENCE [LARGE SCALE GENOMIC DNA]</scope>
    <source>
        <strain evidence="6 7">CBA7130</strain>
    </source>
</reference>
<evidence type="ECO:0000259" key="5">
    <source>
        <dbReference type="Pfam" id="PF20434"/>
    </source>
</evidence>
<feature type="domain" description="Peptidase S9 prolyl oligopeptidase catalytic" evidence="3">
    <location>
        <begin position="235"/>
        <end position="304"/>
    </location>
</feature>
<dbReference type="GO" id="GO:0030246">
    <property type="term" value="F:carbohydrate binding"/>
    <property type="evidence" value="ECO:0007669"/>
    <property type="project" value="InterPro"/>
</dbReference>
<dbReference type="EMBL" id="CP021965">
    <property type="protein sequence ID" value="AWV32829.1"/>
    <property type="molecule type" value="Genomic_DNA"/>
</dbReference>
<feature type="domain" description="Carbohydrate-binding" evidence="4">
    <location>
        <begin position="502"/>
        <end position="692"/>
    </location>
</feature>
<dbReference type="Pfam" id="PF20434">
    <property type="entry name" value="BD-FAE"/>
    <property type="match status" value="1"/>
</dbReference>
<evidence type="ECO:0000313" key="6">
    <source>
        <dbReference type="EMBL" id="AWV32829.1"/>
    </source>
</evidence>
<dbReference type="InterPro" id="IPR001375">
    <property type="entry name" value="Peptidase_S9_cat"/>
</dbReference>
<dbReference type="SUPFAM" id="SSF53474">
    <property type="entry name" value="alpha/beta-Hydrolases"/>
    <property type="match status" value="1"/>
</dbReference>
<name>A0AAD0KGC2_9BACL</name>
<keyword evidence="1" id="KW-0378">Hydrolase</keyword>
<feature type="transmembrane region" description="Helical" evidence="2">
    <location>
        <begin position="5"/>
        <end position="22"/>
    </location>
</feature>
<organism evidence="6 7">
    <name type="scientific">Paenibacillus odorifer</name>
    <dbReference type="NCBI Taxonomy" id="189426"/>
    <lineage>
        <taxon>Bacteria</taxon>
        <taxon>Bacillati</taxon>
        <taxon>Bacillota</taxon>
        <taxon>Bacilli</taxon>
        <taxon>Bacillales</taxon>
        <taxon>Paenibacillaceae</taxon>
        <taxon>Paenibacillus</taxon>
    </lineage>
</organism>
<dbReference type="Pfam" id="PF06452">
    <property type="entry name" value="CBM9_1"/>
    <property type="match status" value="1"/>
</dbReference>
<dbReference type="PANTHER" id="PTHR48081">
    <property type="entry name" value="AB HYDROLASE SUPERFAMILY PROTEIN C4A8.06C"/>
    <property type="match status" value="1"/>
</dbReference>
<proteinExistence type="predicted"/>
<keyword evidence="2" id="KW-0812">Transmembrane</keyword>
<dbReference type="Gene3D" id="2.60.40.1190">
    <property type="match status" value="1"/>
</dbReference>